<keyword evidence="3" id="KW-1185">Reference proteome</keyword>
<dbReference type="InterPro" id="IPR013022">
    <property type="entry name" value="Xyl_isomerase-like_TIM-brl"/>
</dbReference>
<dbReference type="PANTHER" id="PTHR12110">
    <property type="entry name" value="HYDROXYPYRUVATE ISOMERASE"/>
    <property type="match status" value="1"/>
</dbReference>
<organism evidence="2 3">
    <name type="scientific">Paenibacillus oleatilyticus</name>
    <dbReference type="NCBI Taxonomy" id="2594886"/>
    <lineage>
        <taxon>Bacteria</taxon>
        <taxon>Bacillati</taxon>
        <taxon>Bacillota</taxon>
        <taxon>Bacilli</taxon>
        <taxon>Bacillales</taxon>
        <taxon>Paenibacillaceae</taxon>
        <taxon>Paenibacillus</taxon>
    </lineage>
</organism>
<evidence type="ECO:0000313" key="3">
    <source>
        <dbReference type="Proteomes" id="UP001575622"/>
    </source>
</evidence>
<dbReference type="GO" id="GO:0016853">
    <property type="term" value="F:isomerase activity"/>
    <property type="evidence" value="ECO:0007669"/>
    <property type="project" value="UniProtKB-KW"/>
</dbReference>
<sequence length="278" mass="30466">MKPLEIGVINILRNGGDCFGHVSNFGLSVCQLMCWDPKLATAEVADRVVACAAQAGVRICAVWGWVAGPGKWDFTEGPVTLGLIPEEYRSERVATLKRWADFAERIGAPALITHCGFIPENMTDPAYPAVVEAIREVAAYCESKGLGFWFETGQETPVVLLRTIERVGTSNLGINLDPANLILYGKGNPVDALDVIGPYVRNVHVKDGLYPTDGDRLGKEVPAGEGKVNFPALLSKLEELGYDGELIIEREIAGDEQARDIRATIGRLEQWRRREEFA</sequence>
<dbReference type="EMBL" id="JBHDLN010000003">
    <property type="protein sequence ID" value="MFB0842011.1"/>
    <property type="molecule type" value="Genomic_DNA"/>
</dbReference>
<keyword evidence="2" id="KW-0413">Isomerase</keyword>
<evidence type="ECO:0000259" key="1">
    <source>
        <dbReference type="Pfam" id="PF01261"/>
    </source>
</evidence>
<reference evidence="2 3" key="1">
    <citation type="submission" date="2024-09" db="EMBL/GenBank/DDBJ databases">
        <authorList>
            <person name="Makale K.P.P."/>
            <person name="Makhzoum A."/>
            <person name="Rantong G."/>
            <person name="Rahube T.O."/>
        </authorList>
    </citation>
    <scope>NUCLEOTIDE SEQUENCE [LARGE SCALE GENOMIC DNA]</scope>
    <source>
        <strain evidence="2 3">KM_D13</strain>
    </source>
</reference>
<comment type="caution">
    <text evidence="2">The sequence shown here is derived from an EMBL/GenBank/DDBJ whole genome shotgun (WGS) entry which is preliminary data.</text>
</comment>
<dbReference type="Pfam" id="PF01261">
    <property type="entry name" value="AP_endonuc_2"/>
    <property type="match status" value="1"/>
</dbReference>
<dbReference type="Gene3D" id="3.20.20.150">
    <property type="entry name" value="Divalent-metal-dependent TIM barrel enzymes"/>
    <property type="match status" value="1"/>
</dbReference>
<dbReference type="Proteomes" id="UP001575622">
    <property type="component" value="Unassembled WGS sequence"/>
</dbReference>
<name>A0ABV4UXX9_9BACL</name>
<dbReference type="PANTHER" id="PTHR12110:SF41">
    <property type="entry name" value="INOSOSE DEHYDRATASE"/>
    <property type="match status" value="1"/>
</dbReference>
<dbReference type="InterPro" id="IPR036237">
    <property type="entry name" value="Xyl_isomerase-like_sf"/>
</dbReference>
<dbReference type="SUPFAM" id="SSF51658">
    <property type="entry name" value="Xylose isomerase-like"/>
    <property type="match status" value="1"/>
</dbReference>
<dbReference type="RefSeq" id="WP_373949714.1">
    <property type="nucleotide sequence ID" value="NZ_JBHDLN010000003.1"/>
</dbReference>
<feature type="domain" description="Xylose isomerase-like TIM barrel" evidence="1">
    <location>
        <begin position="22"/>
        <end position="267"/>
    </location>
</feature>
<dbReference type="InterPro" id="IPR050312">
    <property type="entry name" value="IolE/XylAMocC-like"/>
</dbReference>
<proteinExistence type="predicted"/>
<evidence type="ECO:0000313" key="2">
    <source>
        <dbReference type="EMBL" id="MFB0842011.1"/>
    </source>
</evidence>
<accession>A0ABV4UXX9</accession>
<protein>
    <submittedName>
        <fullName evidence="2">Sugar phosphate isomerase/epimerase family protein</fullName>
    </submittedName>
</protein>
<gene>
    <name evidence="2" type="ORF">ACEU3E_07505</name>
</gene>